<proteinExistence type="predicted"/>
<dbReference type="AlphaFoldDB" id="A0A367IQ41"/>
<name>A0A367IQ41_RHIST</name>
<keyword evidence="2" id="KW-1185">Reference proteome</keyword>
<accession>A0A367IQ41</accession>
<dbReference type="STRING" id="4846.A0A367IQ41"/>
<dbReference type="InterPro" id="IPR036322">
    <property type="entry name" value="WD40_repeat_dom_sf"/>
</dbReference>
<sequence>VVRQLRKPMKVLTESDKDEDWTESFFHTLDGQISGVSQRGQEVLVLYHVIEEDRVRHRVRLYYPKENVFEYTDMLLPGSTWIDSISLQEDSIILSRDPDQYQFQLIPLPLFKSPLMTVVSSEPGKKIERTFPSAIEQYPVSLSRLYSSTKDTYRVLIHNLYKTDSEFSASISIVDNTTLADGAHWREWAYTEDNHTIYYDETMNNPGFADATLKERLNNIRKRPKISLALSEDRKTIVFPSVGNSFFSFDFTDRIDILKKMESERRYLYPIDYNRTDYLNEYYYQRRYEIDSEADILGIELNEDATRMAIWTERQMVYIYSRYNDTEQEDQEKTMWEEWIDLLFVDDDEEYRLYRDYLPLPWKIEMAIIPSTSASIGQVKFHQQFIFVAHNNGHIYSYRLNEREEQRPVNFITFINDKWDMLIAMCAIIAIFVYNESQYA</sequence>
<protein>
    <submittedName>
        <fullName evidence="1">Uncharacterized protein</fullName>
    </submittedName>
</protein>
<organism evidence="1 2">
    <name type="scientific">Rhizopus stolonifer</name>
    <name type="common">Rhizopus nigricans</name>
    <dbReference type="NCBI Taxonomy" id="4846"/>
    <lineage>
        <taxon>Eukaryota</taxon>
        <taxon>Fungi</taxon>
        <taxon>Fungi incertae sedis</taxon>
        <taxon>Mucoromycota</taxon>
        <taxon>Mucoromycotina</taxon>
        <taxon>Mucoromycetes</taxon>
        <taxon>Mucorales</taxon>
        <taxon>Mucorineae</taxon>
        <taxon>Rhizopodaceae</taxon>
        <taxon>Rhizopus</taxon>
    </lineage>
</organism>
<reference evidence="1 2" key="1">
    <citation type="journal article" date="2018" name="G3 (Bethesda)">
        <title>Phylogenetic and Phylogenomic Definition of Rhizopus Species.</title>
        <authorList>
            <person name="Gryganskyi A.P."/>
            <person name="Golan J."/>
            <person name="Dolatabadi S."/>
            <person name="Mondo S."/>
            <person name="Robb S."/>
            <person name="Idnurm A."/>
            <person name="Muszewska A."/>
            <person name="Steczkiewicz K."/>
            <person name="Masonjones S."/>
            <person name="Liao H.L."/>
            <person name="Gajdeczka M.T."/>
            <person name="Anike F."/>
            <person name="Vuek A."/>
            <person name="Anishchenko I.M."/>
            <person name="Voigt K."/>
            <person name="de Hoog G.S."/>
            <person name="Smith M.E."/>
            <person name="Heitman J."/>
            <person name="Vilgalys R."/>
            <person name="Stajich J.E."/>
        </authorList>
    </citation>
    <scope>NUCLEOTIDE SEQUENCE [LARGE SCALE GENOMIC DNA]</scope>
    <source>
        <strain evidence="1 2">LSU 92-RS-03</strain>
    </source>
</reference>
<evidence type="ECO:0000313" key="1">
    <source>
        <dbReference type="EMBL" id="RCH79785.1"/>
    </source>
</evidence>
<dbReference type="EMBL" id="PJQM01006369">
    <property type="protein sequence ID" value="RCH79785.1"/>
    <property type="molecule type" value="Genomic_DNA"/>
</dbReference>
<dbReference type="SUPFAM" id="SSF50978">
    <property type="entry name" value="WD40 repeat-like"/>
    <property type="match status" value="1"/>
</dbReference>
<dbReference type="Proteomes" id="UP000253551">
    <property type="component" value="Unassembled WGS sequence"/>
</dbReference>
<comment type="caution">
    <text evidence="1">The sequence shown here is derived from an EMBL/GenBank/DDBJ whole genome shotgun (WGS) entry which is preliminary data.</text>
</comment>
<feature type="non-terminal residue" evidence="1">
    <location>
        <position position="1"/>
    </location>
</feature>
<evidence type="ECO:0000313" key="2">
    <source>
        <dbReference type="Proteomes" id="UP000253551"/>
    </source>
</evidence>
<gene>
    <name evidence="1" type="ORF">CU098_001823</name>
</gene>
<dbReference type="OrthoDB" id="2153288at2759"/>